<feature type="transmembrane region" description="Helical" evidence="5">
    <location>
        <begin position="421"/>
        <end position="443"/>
    </location>
</feature>
<evidence type="ECO:0000259" key="6">
    <source>
        <dbReference type="PROSITE" id="PS50076"/>
    </source>
</evidence>
<evidence type="ECO:0000256" key="3">
    <source>
        <dbReference type="ARBA" id="ARBA00023186"/>
    </source>
</evidence>
<dbReference type="InterPro" id="IPR055225">
    <property type="entry name" value="DNAJC11-like_beta-barrel"/>
</dbReference>
<dbReference type="PANTHER" id="PTHR44157">
    <property type="entry name" value="DNAJ HOMOLOG SUBFAMILY C MEMBER 11"/>
    <property type="match status" value="1"/>
</dbReference>
<name>A0A427XRI9_9TREE</name>
<evidence type="ECO:0000256" key="5">
    <source>
        <dbReference type="SAM" id="Phobius"/>
    </source>
</evidence>
<dbReference type="InterPro" id="IPR018253">
    <property type="entry name" value="DnaJ_domain_CS"/>
</dbReference>
<dbReference type="Gene3D" id="1.10.287.110">
    <property type="entry name" value="DnaJ domain"/>
    <property type="match status" value="1"/>
</dbReference>
<proteinExistence type="predicted"/>
<dbReference type="SMART" id="SM00271">
    <property type="entry name" value="DnaJ"/>
    <property type="match status" value="1"/>
</dbReference>
<comment type="caution">
    <text evidence="7">The sequence shown here is derived from an EMBL/GenBank/DDBJ whole genome shotgun (WGS) entry which is preliminary data.</text>
</comment>
<reference evidence="7 8" key="1">
    <citation type="submission" date="2018-11" db="EMBL/GenBank/DDBJ databases">
        <title>Genome sequence of Saitozyma podzolica DSM 27192.</title>
        <authorList>
            <person name="Aliyu H."/>
            <person name="Gorte O."/>
            <person name="Ochsenreither K."/>
        </authorList>
    </citation>
    <scope>NUCLEOTIDE SEQUENCE [LARGE SCALE GENOMIC DNA]</scope>
    <source>
        <strain evidence="7 8">DSM 27192</strain>
    </source>
</reference>
<dbReference type="Pfam" id="PF11875">
    <property type="entry name" value="DnaJ-like_C11_C"/>
    <property type="match status" value="1"/>
</dbReference>
<sequence length="626" mass="68978">MDDPGPSAAYIRSFPATADGPIRPLDSSEPLLPPDADPMVEGQTESLYALLNLPSSASDAEIRERYRSLATTFHPDRQRSDDARRAAHSRFTEIQRAYEVLTDPTKRTVYDLFGEEGLRTSWEVGPRNRTPEEMRSHFQRQAYEKKQLDAEALVKPKGDMSVVLDARAVFLPPSFFNNASHMSHTPIARLGRVRPGQILMKHSFETPLNKTTQVVWTGQMVARSGAGGGNVVGTVKHQFSSKCWGEVGTSFLAPRIITGKGTYTIDEHTYVTVNAIQPTLQAPPTMTIQLGRRIYPSTTGFITLKTGFWSLGPWGASLPLTHPVRRDRSALAIGLTNSRPNGSGWTVETQAGIIANHISADWSTRLLGVRVKIGAAIGTDSGINAFVDGEGKVTASARVGFSRLGQSISVPILLSHNLNPYVVLCSTVIPAASYAALYHLYLLPRKRRRIAERVRELRHEHADYIAQKRAEAHEAILLLERPTAQRVAAEREKDGLIIISAHYGRATNFSDRGIRLGGGSGTGVNQNGRIPVQPSHSAEHGEESLHSEEEEVVVDVTVPVQALVQDSRLYIPGGRAKFNILGFWDPCIGENKKLRVRYLFRNRMHQVTVDDIAALRAPLKAHALDE</sequence>
<evidence type="ECO:0000313" key="7">
    <source>
        <dbReference type="EMBL" id="RSH81425.1"/>
    </source>
</evidence>
<keyword evidence="5" id="KW-1133">Transmembrane helix</keyword>
<dbReference type="Proteomes" id="UP000279259">
    <property type="component" value="Unassembled WGS sequence"/>
</dbReference>
<feature type="domain" description="J" evidence="6">
    <location>
        <begin position="46"/>
        <end position="114"/>
    </location>
</feature>
<dbReference type="PRINTS" id="PR00625">
    <property type="entry name" value="JDOMAIN"/>
</dbReference>
<dbReference type="GO" id="GO:0016020">
    <property type="term" value="C:membrane"/>
    <property type="evidence" value="ECO:0007669"/>
    <property type="project" value="UniProtKB-SubCell"/>
</dbReference>
<feature type="region of interest" description="Disordered" evidence="4">
    <location>
        <begin position="1"/>
        <end position="40"/>
    </location>
</feature>
<dbReference type="PROSITE" id="PS00636">
    <property type="entry name" value="DNAJ_1"/>
    <property type="match status" value="1"/>
</dbReference>
<protein>
    <recommendedName>
        <fullName evidence="6">J domain-containing protein</fullName>
    </recommendedName>
</protein>
<dbReference type="FunFam" id="1.10.287.110:FF:000143">
    <property type="entry name" value="Unplaced genomic scaffold supercont2.13, whole genome shotgun sequence"/>
    <property type="match status" value="1"/>
</dbReference>
<dbReference type="InterPro" id="IPR036869">
    <property type="entry name" value="J_dom_sf"/>
</dbReference>
<gene>
    <name evidence="7" type="ORF">EHS25_006957</name>
</gene>
<dbReference type="InterPro" id="IPR024586">
    <property type="entry name" value="DnaJ-like_C11_C"/>
</dbReference>
<dbReference type="Pfam" id="PF00226">
    <property type="entry name" value="DnaJ"/>
    <property type="match status" value="1"/>
</dbReference>
<comment type="subcellular location">
    <subcellularLocation>
        <location evidence="1">Membrane</location>
    </subcellularLocation>
</comment>
<dbReference type="GO" id="GO:0005739">
    <property type="term" value="C:mitochondrion"/>
    <property type="evidence" value="ECO:0007669"/>
    <property type="project" value="GOC"/>
</dbReference>
<evidence type="ECO:0000313" key="8">
    <source>
        <dbReference type="Proteomes" id="UP000279259"/>
    </source>
</evidence>
<dbReference type="Pfam" id="PF22774">
    <property type="entry name" value="DNAJC11_beta-barrel"/>
    <property type="match status" value="1"/>
</dbReference>
<dbReference type="PANTHER" id="PTHR44157:SF1">
    <property type="entry name" value="DNAJ HOMOLOG SUBFAMILY C MEMBER 11"/>
    <property type="match status" value="1"/>
</dbReference>
<evidence type="ECO:0000256" key="1">
    <source>
        <dbReference type="ARBA" id="ARBA00004370"/>
    </source>
</evidence>
<keyword evidence="2 5" id="KW-0472">Membrane</keyword>
<dbReference type="GO" id="GO:0042407">
    <property type="term" value="P:cristae formation"/>
    <property type="evidence" value="ECO:0007669"/>
    <property type="project" value="TreeGrafter"/>
</dbReference>
<evidence type="ECO:0000256" key="2">
    <source>
        <dbReference type="ARBA" id="ARBA00023136"/>
    </source>
</evidence>
<keyword evidence="8" id="KW-1185">Reference proteome</keyword>
<dbReference type="PROSITE" id="PS50076">
    <property type="entry name" value="DNAJ_2"/>
    <property type="match status" value="1"/>
</dbReference>
<dbReference type="CDD" id="cd06257">
    <property type="entry name" value="DnaJ"/>
    <property type="match status" value="1"/>
</dbReference>
<organism evidence="7 8">
    <name type="scientific">Saitozyma podzolica</name>
    <dbReference type="NCBI Taxonomy" id="1890683"/>
    <lineage>
        <taxon>Eukaryota</taxon>
        <taxon>Fungi</taxon>
        <taxon>Dikarya</taxon>
        <taxon>Basidiomycota</taxon>
        <taxon>Agaricomycotina</taxon>
        <taxon>Tremellomycetes</taxon>
        <taxon>Tremellales</taxon>
        <taxon>Trimorphomycetaceae</taxon>
        <taxon>Saitozyma</taxon>
    </lineage>
</organism>
<dbReference type="OrthoDB" id="10250354at2759"/>
<keyword evidence="5" id="KW-0812">Transmembrane</keyword>
<dbReference type="EMBL" id="RSCD01000031">
    <property type="protein sequence ID" value="RSH81425.1"/>
    <property type="molecule type" value="Genomic_DNA"/>
</dbReference>
<dbReference type="AlphaFoldDB" id="A0A427XRI9"/>
<dbReference type="STRING" id="1890683.A0A427XRI9"/>
<dbReference type="InterPro" id="IPR052243">
    <property type="entry name" value="Mito_inner_membrane_organizer"/>
</dbReference>
<keyword evidence="3" id="KW-0143">Chaperone</keyword>
<accession>A0A427XRI9</accession>
<feature type="compositionally biased region" description="Basic and acidic residues" evidence="4">
    <location>
        <begin position="537"/>
        <end position="547"/>
    </location>
</feature>
<dbReference type="SUPFAM" id="SSF46565">
    <property type="entry name" value="Chaperone J-domain"/>
    <property type="match status" value="1"/>
</dbReference>
<dbReference type="InterPro" id="IPR001623">
    <property type="entry name" value="DnaJ_domain"/>
</dbReference>
<feature type="region of interest" description="Disordered" evidence="4">
    <location>
        <begin position="518"/>
        <end position="548"/>
    </location>
</feature>
<evidence type="ECO:0000256" key="4">
    <source>
        <dbReference type="SAM" id="MobiDB-lite"/>
    </source>
</evidence>